<comment type="similarity">
    <text evidence="6">Belongs to the peptidase M24A family. Methionine aminopeptidase type 1 subfamily.</text>
</comment>
<dbReference type="GO" id="GO:0004239">
    <property type="term" value="F:initiator methionyl aminopeptidase activity"/>
    <property type="evidence" value="ECO:0007669"/>
    <property type="project" value="UniProtKB-UniRule"/>
</dbReference>
<feature type="binding site" evidence="6">
    <location>
        <position position="201"/>
    </location>
    <ligand>
        <name>a divalent metal cation</name>
        <dbReference type="ChEBI" id="CHEBI:60240"/>
        <label>2</label>
        <note>catalytic</note>
    </ligand>
</feature>
<gene>
    <name evidence="6 9" type="primary">map</name>
    <name evidence="9" type="ORF">CH357_09460</name>
</gene>
<comment type="function">
    <text evidence="1 6">Removes the N-terminal methionine from nascent proteins. The N-terminal methionine is often cleaved when the second residue in the primary sequence is small and uncharged (Met-Ala-, Cys, Gly, Pro, Ser, Thr, or Val). Requires deformylation of the N(alpha)-formylated initiator methionine before it can be hydrolyzed.</text>
</comment>
<feature type="binding site" evidence="6">
    <location>
        <position position="76"/>
    </location>
    <ligand>
        <name>substrate</name>
    </ligand>
</feature>
<dbReference type="GO" id="GO:0006508">
    <property type="term" value="P:proteolysis"/>
    <property type="evidence" value="ECO:0007669"/>
    <property type="project" value="UniProtKB-KW"/>
</dbReference>
<comment type="caution">
    <text evidence="9">The sequence shown here is derived from an EMBL/GenBank/DDBJ whole genome shotgun (WGS) entry which is preliminary data.</text>
</comment>
<feature type="binding site" evidence="6">
    <location>
        <position position="104"/>
    </location>
    <ligand>
        <name>a divalent metal cation</name>
        <dbReference type="ChEBI" id="CHEBI:60240"/>
        <label>1</label>
    </ligand>
</feature>
<evidence type="ECO:0000256" key="6">
    <source>
        <dbReference type="HAMAP-Rule" id="MF_01974"/>
    </source>
</evidence>
<keyword evidence="5 6" id="KW-0378">Hydrolase</keyword>
<dbReference type="RefSeq" id="WP_100706487.1">
    <property type="nucleotide sequence ID" value="NZ_NPDL01000001.1"/>
</dbReference>
<dbReference type="InterPro" id="IPR001714">
    <property type="entry name" value="Pept_M24_MAP"/>
</dbReference>
<name>A0A2M9XDX5_9LEPT</name>
<dbReference type="Gene3D" id="3.90.230.10">
    <property type="entry name" value="Creatinase/methionine aminopeptidase superfamily"/>
    <property type="match status" value="1"/>
</dbReference>
<evidence type="ECO:0000259" key="8">
    <source>
        <dbReference type="Pfam" id="PF00557"/>
    </source>
</evidence>
<feature type="binding site" evidence="6">
    <location>
        <position position="232"/>
    </location>
    <ligand>
        <name>a divalent metal cation</name>
        <dbReference type="ChEBI" id="CHEBI:60240"/>
        <label>1</label>
    </ligand>
</feature>
<protein>
    <recommendedName>
        <fullName evidence="6 7">Methionine aminopeptidase</fullName>
        <shortName evidence="6">MAP</shortName>
        <shortName evidence="6">MetAP</shortName>
        <ecNumber evidence="6 7">3.4.11.18</ecNumber>
    </recommendedName>
    <alternativeName>
        <fullName evidence="6">Peptidase M</fullName>
    </alternativeName>
</protein>
<keyword evidence="3 6" id="KW-0645">Protease</keyword>
<dbReference type="AlphaFoldDB" id="A0A2M9XDX5"/>
<proteinExistence type="inferred from homology"/>
<evidence type="ECO:0000256" key="3">
    <source>
        <dbReference type="ARBA" id="ARBA00022670"/>
    </source>
</evidence>
<dbReference type="PRINTS" id="PR00599">
    <property type="entry name" value="MAPEPTIDASE"/>
</dbReference>
<evidence type="ECO:0000256" key="2">
    <source>
        <dbReference type="ARBA" id="ARBA00022438"/>
    </source>
</evidence>
<dbReference type="Proteomes" id="UP000232196">
    <property type="component" value="Unassembled WGS sequence"/>
</dbReference>
<evidence type="ECO:0000313" key="9">
    <source>
        <dbReference type="EMBL" id="PJZ25850.1"/>
    </source>
</evidence>
<comment type="catalytic activity">
    <reaction evidence="6 7">
        <text>Release of N-terminal amino acids, preferentially methionine, from peptides and arylamides.</text>
        <dbReference type="EC" id="3.4.11.18"/>
    </reaction>
</comment>
<feature type="binding site" evidence="6">
    <location>
        <position position="167"/>
    </location>
    <ligand>
        <name>a divalent metal cation</name>
        <dbReference type="ChEBI" id="CHEBI:60240"/>
        <label>2</label>
        <note>catalytic</note>
    </ligand>
</feature>
<feature type="binding site" evidence="6">
    <location>
        <position position="104"/>
    </location>
    <ligand>
        <name>a divalent metal cation</name>
        <dbReference type="ChEBI" id="CHEBI:60240"/>
        <label>2</label>
        <note>catalytic</note>
    </ligand>
</feature>
<keyword evidence="4 6" id="KW-0479">Metal-binding</keyword>
<dbReference type="PANTHER" id="PTHR43330">
    <property type="entry name" value="METHIONINE AMINOPEPTIDASE"/>
    <property type="match status" value="1"/>
</dbReference>
<dbReference type="Pfam" id="PF00557">
    <property type="entry name" value="Peptidase_M24"/>
    <property type="match status" value="1"/>
</dbReference>
<feature type="binding site" evidence="6">
    <location>
        <position position="232"/>
    </location>
    <ligand>
        <name>a divalent metal cation</name>
        <dbReference type="ChEBI" id="CHEBI:60240"/>
        <label>2</label>
        <note>catalytic</note>
    </ligand>
</feature>
<dbReference type="EC" id="3.4.11.18" evidence="6 7"/>
<dbReference type="GO" id="GO:0046872">
    <property type="term" value="F:metal ion binding"/>
    <property type="evidence" value="ECO:0007669"/>
    <property type="project" value="UniProtKB-UniRule"/>
</dbReference>
<dbReference type="OrthoDB" id="9802055at2"/>
<dbReference type="InterPro" id="IPR000994">
    <property type="entry name" value="Pept_M24"/>
</dbReference>
<reference evidence="9 10" key="1">
    <citation type="submission" date="2017-07" db="EMBL/GenBank/DDBJ databases">
        <title>Leptospira spp. isolated from tropical soils.</title>
        <authorList>
            <person name="Thibeaux R."/>
            <person name="Iraola G."/>
            <person name="Ferres I."/>
            <person name="Bierque E."/>
            <person name="Girault D."/>
            <person name="Soupe-Gilbert M.-E."/>
            <person name="Picardeau M."/>
            <person name="Goarant C."/>
        </authorList>
    </citation>
    <scope>NUCLEOTIDE SEQUENCE [LARGE SCALE GENOMIC DNA]</scope>
    <source>
        <strain evidence="9 10">MCA1-C-A1</strain>
    </source>
</reference>
<evidence type="ECO:0000256" key="1">
    <source>
        <dbReference type="ARBA" id="ARBA00002521"/>
    </source>
</evidence>
<dbReference type="EMBL" id="NPDN01000004">
    <property type="protein sequence ID" value="PJZ25850.1"/>
    <property type="molecule type" value="Genomic_DNA"/>
</dbReference>
<evidence type="ECO:0000313" key="10">
    <source>
        <dbReference type="Proteomes" id="UP000232196"/>
    </source>
</evidence>
<accession>A0A2M9XDX5</accession>
<feature type="domain" description="Peptidase M24" evidence="8">
    <location>
        <begin position="10"/>
        <end position="239"/>
    </location>
</feature>
<sequence length="248" mass="27146">MTVRNKEDLEALQRIGKITAETLVKMREAAKPGISTKELDRIAHSYFSKFGARSAPQLMYKFPGYTCISLNTEIAHGIPSDRILQEGDLLNLDVSLELNGYFADTGFTLIVGKDDKGLSKLLDVSSDALKLALSGVKTGEKLNSIGRTIENTAKKNGYKVIRTLCGHGVGKSLHEEPFDICNYYEPRDKRILKSGQVIAVETFVSTGAEDFVEQSDGWTLKTPDGSFTAQFEHSVVVTELGPIILTAA</sequence>
<dbReference type="SUPFAM" id="SSF55920">
    <property type="entry name" value="Creatinase/aminopeptidase"/>
    <property type="match status" value="1"/>
</dbReference>
<keyword evidence="2 6" id="KW-0031">Aminopeptidase</keyword>
<dbReference type="GO" id="GO:0070006">
    <property type="term" value="F:metalloaminopeptidase activity"/>
    <property type="evidence" value="ECO:0007669"/>
    <property type="project" value="UniProtKB-UniRule"/>
</dbReference>
<dbReference type="PANTHER" id="PTHR43330:SF13">
    <property type="entry name" value="METHIONINE AMINOPEPTIDASE 2"/>
    <property type="match status" value="1"/>
</dbReference>
<evidence type="ECO:0000256" key="4">
    <source>
        <dbReference type="ARBA" id="ARBA00022723"/>
    </source>
</evidence>
<feature type="binding site" evidence="6">
    <location>
        <position position="174"/>
    </location>
    <ligand>
        <name>substrate</name>
    </ligand>
</feature>
<dbReference type="CDD" id="cd01086">
    <property type="entry name" value="MetAP1"/>
    <property type="match status" value="1"/>
</dbReference>
<dbReference type="InterPro" id="IPR036005">
    <property type="entry name" value="Creatinase/aminopeptidase-like"/>
</dbReference>
<keyword evidence="10" id="KW-1185">Reference proteome</keyword>
<dbReference type="InterPro" id="IPR002467">
    <property type="entry name" value="Pept_M24A_MAP1"/>
</dbReference>
<feature type="binding site" evidence="6">
    <location>
        <position position="93"/>
    </location>
    <ligand>
        <name>a divalent metal cation</name>
        <dbReference type="ChEBI" id="CHEBI:60240"/>
        <label>1</label>
    </ligand>
</feature>
<evidence type="ECO:0000256" key="5">
    <source>
        <dbReference type="ARBA" id="ARBA00022801"/>
    </source>
</evidence>
<dbReference type="HAMAP" id="MF_01974">
    <property type="entry name" value="MetAP_1"/>
    <property type="match status" value="1"/>
</dbReference>
<comment type="cofactor">
    <cofactor evidence="6">
        <name>Co(2+)</name>
        <dbReference type="ChEBI" id="CHEBI:48828"/>
    </cofactor>
    <cofactor evidence="6">
        <name>Zn(2+)</name>
        <dbReference type="ChEBI" id="CHEBI:29105"/>
    </cofactor>
    <cofactor evidence="6">
        <name>Mn(2+)</name>
        <dbReference type="ChEBI" id="CHEBI:29035"/>
    </cofactor>
    <cofactor evidence="6">
        <name>Fe(2+)</name>
        <dbReference type="ChEBI" id="CHEBI:29033"/>
    </cofactor>
    <text evidence="6">Binds 2 divalent metal cations per subunit. Has a high-affinity and a low affinity metal-binding site. The true nature of the physiological cofactor is under debate. The enzyme is active with cobalt, zinc, manganese or divalent iron ions. Most likely, methionine aminopeptidases function as mononuclear Fe(2+)-metalloproteases under physiological conditions, and the catalytically relevant metal-binding site has been assigned to the histidine-containing high-affinity site.</text>
</comment>
<organism evidence="9 10">
    <name type="scientific">Leptospira hartskeerlii</name>
    <dbReference type="NCBI Taxonomy" id="2023177"/>
    <lineage>
        <taxon>Bacteria</taxon>
        <taxon>Pseudomonadati</taxon>
        <taxon>Spirochaetota</taxon>
        <taxon>Spirochaetia</taxon>
        <taxon>Leptospirales</taxon>
        <taxon>Leptospiraceae</taxon>
        <taxon>Leptospira</taxon>
    </lineage>
</organism>
<dbReference type="NCBIfam" id="TIGR00500">
    <property type="entry name" value="met_pdase_I"/>
    <property type="match status" value="1"/>
</dbReference>
<comment type="subunit">
    <text evidence="6">Monomer.</text>
</comment>
<evidence type="ECO:0000256" key="7">
    <source>
        <dbReference type="RuleBase" id="RU003653"/>
    </source>
</evidence>